<dbReference type="Proteomes" id="UP001189429">
    <property type="component" value="Unassembled WGS sequence"/>
</dbReference>
<evidence type="ECO:0000313" key="2">
    <source>
        <dbReference type="EMBL" id="CAK0803547.1"/>
    </source>
</evidence>
<protein>
    <submittedName>
        <fullName evidence="2">Uncharacterized protein</fullName>
    </submittedName>
</protein>
<feature type="compositionally biased region" description="Basic and acidic residues" evidence="1">
    <location>
        <begin position="1"/>
        <end position="12"/>
    </location>
</feature>
<sequence>VQRRHDRIDGGPRRSGGSRTRDSEARLAAKKAATIADDRRSRDEQHGRRGAARLQREAVPQPCMPDDADGRIEALRHRPQWLGEAAECKYGCDRCRAKARTPEDVNAGFCRGQPQGVEDAHPMHQLTIIGMLVLCDGCEAGSGGGQTVLLREECTGAASDKSSRTRRNDMRRGKDPVMLQFLGDPARVVMEADPLDRSPNADLGARAVHTVGSAPEASLAEDGCDEMEEPLGSGEVHDECAVLEEPSGSDELELPSRARGARAAGRRRAARTRRRPVRQPARSPPLLRRAVGPI</sequence>
<proteinExistence type="predicted"/>
<name>A0ABN9QIG0_9DINO</name>
<feature type="region of interest" description="Disordered" evidence="1">
    <location>
        <begin position="244"/>
        <end position="294"/>
    </location>
</feature>
<feature type="compositionally biased region" description="Basic and acidic residues" evidence="1">
    <location>
        <begin position="36"/>
        <end position="47"/>
    </location>
</feature>
<reference evidence="2" key="1">
    <citation type="submission" date="2023-10" db="EMBL/GenBank/DDBJ databases">
        <authorList>
            <person name="Chen Y."/>
            <person name="Shah S."/>
            <person name="Dougan E. K."/>
            <person name="Thang M."/>
            <person name="Chan C."/>
        </authorList>
    </citation>
    <scope>NUCLEOTIDE SEQUENCE [LARGE SCALE GENOMIC DNA]</scope>
</reference>
<gene>
    <name evidence="2" type="ORF">PCOR1329_LOCUS10669</name>
</gene>
<accession>A0ABN9QIG0</accession>
<organism evidence="2 3">
    <name type="scientific">Prorocentrum cordatum</name>
    <dbReference type="NCBI Taxonomy" id="2364126"/>
    <lineage>
        <taxon>Eukaryota</taxon>
        <taxon>Sar</taxon>
        <taxon>Alveolata</taxon>
        <taxon>Dinophyceae</taxon>
        <taxon>Prorocentrales</taxon>
        <taxon>Prorocentraceae</taxon>
        <taxon>Prorocentrum</taxon>
    </lineage>
</organism>
<keyword evidence="3" id="KW-1185">Reference proteome</keyword>
<evidence type="ECO:0000256" key="1">
    <source>
        <dbReference type="SAM" id="MobiDB-lite"/>
    </source>
</evidence>
<comment type="caution">
    <text evidence="2">The sequence shown here is derived from an EMBL/GenBank/DDBJ whole genome shotgun (WGS) entry which is preliminary data.</text>
</comment>
<feature type="compositionally biased region" description="Basic residues" evidence="1">
    <location>
        <begin position="264"/>
        <end position="277"/>
    </location>
</feature>
<feature type="non-terminal residue" evidence="2">
    <location>
        <position position="1"/>
    </location>
</feature>
<evidence type="ECO:0000313" key="3">
    <source>
        <dbReference type="Proteomes" id="UP001189429"/>
    </source>
</evidence>
<feature type="region of interest" description="Disordered" evidence="1">
    <location>
        <begin position="1"/>
        <end position="69"/>
    </location>
</feature>
<dbReference type="EMBL" id="CAUYUJ010003031">
    <property type="protein sequence ID" value="CAK0803547.1"/>
    <property type="molecule type" value="Genomic_DNA"/>
</dbReference>